<dbReference type="OrthoDB" id="4038871at2759"/>
<keyword evidence="1" id="KW-0812">Transmembrane</keyword>
<protein>
    <submittedName>
        <fullName evidence="2">Uncharacterized protein</fullName>
    </submittedName>
</protein>
<reference evidence="2 3" key="1">
    <citation type="submission" date="2020-07" db="EMBL/GenBank/DDBJ databases">
        <title>The yeast mating-type switching endonuclease HO is a domesticated member of an unorthodox homing genetic element family.</title>
        <authorList>
            <person name="Coughlan A.Y."/>
            <person name="Lombardi L."/>
            <person name="Braun-Galleani S."/>
            <person name="Martos A.R."/>
            <person name="Galeote V."/>
            <person name="Bigey F."/>
            <person name="Dequin S."/>
            <person name="Byrne K.P."/>
            <person name="Wolfe K.H."/>
        </authorList>
    </citation>
    <scope>NUCLEOTIDE SEQUENCE [LARGE SCALE GENOMIC DNA]</scope>
    <source>
        <strain evidence="2 3">NRRL Y-6702</strain>
    </source>
</reference>
<organism evidence="2 3">
    <name type="scientific">Zygotorulaspora mrakii</name>
    <name type="common">Zygosaccharomyces mrakii</name>
    <dbReference type="NCBI Taxonomy" id="42260"/>
    <lineage>
        <taxon>Eukaryota</taxon>
        <taxon>Fungi</taxon>
        <taxon>Dikarya</taxon>
        <taxon>Ascomycota</taxon>
        <taxon>Saccharomycotina</taxon>
        <taxon>Saccharomycetes</taxon>
        <taxon>Saccharomycetales</taxon>
        <taxon>Saccharomycetaceae</taxon>
        <taxon>Zygotorulaspora</taxon>
    </lineage>
</organism>
<name>A0A7H9B7Z7_ZYGMR</name>
<dbReference type="AlphaFoldDB" id="A0A7H9B7Z7"/>
<proteinExistence type="predicted"/>
<gene>
    <name evidence="2" type="ORF">HG535_0F03630</name>
</gene>
<keyword evidence="3" id="KW-1185">Reference proteome</keyword>
<evidence type="ECO:0000313" key="2">
    <source>
        <dbReference type="EMBL" id="QLG73852.1"/>
    </source>
</evidence>
<keyword evidence="1" id="KW-1133">Transmembrane helix</keyword>
<feature type="transmembrane region" description="Helical" evidence="1">
    <location>
        <begin position="17"/>
        <end position="34"/>
    </location>
</feature>
<dbReference type="Proteomes" id="UP000509704">
    <property type="component" value="Chromosome 6"/>
</dbReference>
<sequence>MLLAMLQFNRQSELKDFDLFLSIFAFIFLVYFTFHKTVMNKYKSDVPYLQ</sequence>
<evidence type="ECO:0000313" key="3">
    <source>
        <dbReference type="Proteomes" id="UP000509704"/>
    </source>
</evidence>
<accession>A0A7H9B7Z7</accession>
<evidence type="ECO:0000256" key="1">
    <source>
        <dbReference type="SAM" id="Phobius"/>
    </source>
</evidence>
<dbReference type="GeneID" id="59237611"/>
<dbReference type="EMBL" id="CP058609">
    <property type="protein sequence ID" value="QLG73852.1"/>
    <property type="molecule type" value="Genomic_DNA"/>
</dbReference>
<keyword evidence="1" id="KW-0472">Membrane</keyword>
<dbReference type="KEGG" id="zmk:HG535_0F03630"/>
<dbReference type="RefSeq" id="XP_037145578.1">
    <property type="nucleotide sequence ID" value="XM_037289683.1"/>
</dbReference>